<reference evidence="2" key="1">
    <citation type="journal article" date="2020" name="ISME J.">
        <title>Comparative genomics reveals insights into cyanobacterial evolution and habitat adaptation.</title>
        <authorList>
            <person name="Chen M.Y."/>
            <person name="Teng W.K."/>
            <person name="Zhao L."/>
            <person name="Hu C.X."/>
            <person name="Zhou Y.K."/>
            <person name="Han B.P."/>
            <person name="Song L.R."/>
            <person name="Shu W.S."/>
        </authorList>
    </citation>
    <scope>NUCLEOTIDE SEQUENCE [LARGE SCALE GENOMIC DNA]</scope>
    <source>
        <strain evidence="2">FACHB-251</strain>
    </source>
</reference>
<name>A0A926WEY3_9NOST</name>
<dbReference type="EMBL" id="JACJQU010000001">
    <property type="protein sequence ID" value="MBD2292226.1"/>
    <property type="molecule type" value="Genomic_DNA"/>
</dbReference>
<dbReference type="Gene3D" id="3.40.50.150">
    <property type="entry name" value="Vaccinia Virus protein VP39"/>
    <property type="match status" value="1"/>
</dbReference>
<dbReference type="SUPFAM" id="SSF53335">
    <property type="entry name" value="S-adenosyl-L-methionine-dependent methyltransferases"/>
    <property type="match status" value="1"/>
</dbReference>
<dbReference type="CDD" id="cd02440">
    <property type="entry name" value="AdoMet_MTases"/>
    <property type="match status" value="1"/>
</dbReference>
<dbReference type="Proteomes" id="UP000662185">
    <property type="component" value="Unassembled WGS sequence"/>
</dbReference>
<dbReference type="GO" id="GO:0008168">
    <property type="term" value="F:methyltransferase activity"/>
    <property type="evidence" value="ECO:0007669"/>
    <property type="project" value="UniProtKB-KW"/>
</dbReference>
<evidence type="ECO:0000313" key="1">
    <source>
        <dbReference type="EMBL" id="MBD2292226.1"/>
    </source>
</evidence>
<accession>A0A926WEY3</accession>
<keyword evidence="1" id="KW-0808">Transferase</keyword>
<dbReference type="RefSeq" id="WP_190556445.1">
    <property type="nucleotide sequence ID" value="NZ_JACJQU010000001.1"/>
</dbReference>
<sequence length="248" mass="29054">MVKFPTPVFLSNYLQNTFNLKEHLQEFLHLDPSALEMQLETKQQEMIDLGNKDFDWDQVSSFYSDKVGELYLFELGAWHLTSHEYISDTLRLIADKAQGRVLDFGGGIGTHTLGAALCPQVEQVIYCDLNPVNTDFVKYRAEKMGLEHRIVYYSQMPDDEKFDTILSFDVIEHLPNPSQQLLKFHQALTSQGKVILNWYFFKGFNQEYPFHLDDPQVIDLFFETLNKHFLEVFHPYHITTRCYRQAIV</sequence>
<dbReference type="Pfam" id="PF13489">
    <property type="entry name" value="Methyltransf_23"/>
    <property type="match status" value="1"/>
</dbReference>
<dbReference type="InterPro" id="IPR029063">
    <property type="entry name" value="SAM-dependent_MTases_sf"/>
</dbReference>
<evidence type="ECO:0000313" key="2">
    <source>
        <dbReference type="Proteomes" id="UP000662185"/>
    </source>
</evidence>
<dbReference type="AlphaFoldDB" id="A0A926WEY3"/>
<keyword evidence="2" id="KW-1185">Reference proteome</keyword>
<protein>
    <submittedName>
        <fullName evidence="1">Methyltransferase domain-containing protein</fullName>
    </submittedName>
</protein>
<dbReference type="GO" id="GO:0032259">
    <property type="term" value="P:methylation"/>
    <property type="evidence" value="ECO:0007669"/>
    <property type="project" value="UniProtKB-KW"/>
</dbReference>
<proteinExistence type="predicted"/>
<keyword evidence="1" id="KW-0489">Methyltransferase</keyword>
<gene>
    <name evidence="1" type="ORF">H6G06_01700</name>
</gene>
<comment type="caution">
    <text evidence="1">The sequence shown here is derived from an EMBL/GenBank/DDBJ whole genome shotgun (WGS) entry which is preliminary data.</text>
</comment>
<organism evidence="1 2">
    <name type="scientific">Anabaena sphaerica FACHB-251</name>
    <dbReference type="NCBI Taxonomy" id="2692883"/>
    <lineage>
        <taxon>Bacteria</taxon>
        <taxon>Bacillati</taxon>
        <taxon>Cyanobacteriota</taxon>
        <taxon>Cyanophyceae</taxon>
        <taxon>Nostocales</taxon>
        <taxon>Nostocaceae</taxon>
        <taxon>Anabaena</taxon>
    </lineage>
</organism>